<dbReference type="InterPro" id="IPR029058">
    <property type="entry name" value="AB_hydrolase_fold"/>
</dbReference>
<organism evidence="1 2">
    <name type="scientific">Parasulfitobacter algicola</name>
    <dbReference type="NCBI Taxonomy" id="2614809"/>
    <lineage>
        <taxon>Bacteria</taxon>
        <taxon>Pseudomonadati</taxon>
        <taxon>Pseudomonadota</taxon>
        <taxon>Alphaproteobacteria</taxon>
        <taxon>Rhodobacterales</taxon>
        <taxon>Roseobacteraceae</taxon>
        <taxon>Parasulfitobacter</taxon>
    </lineage>
</organism>
<dbReference type="Gene3D" id="3.40.50.1820">
    <property type="entry name" value="alpha/beta hydrolase"/>
    <property type="match status" value="1"/>
</dbReference>
<dbReference type="EMBL" id="JABUFE010000002">
    <property type="protein sequence ID" value="NSX54068.1"/>
    <property type="molecule type" value="Genomic_DNA"/>
</dbReference>
<comment type="caution">
    <text evidence="1">The sequence shown here is derived from an EMBL/GenBank/DDBJ whole genome shotgun (WGS) entry which is preliminary data.</text>
</comment>
<evidence type="ECO:0000313" key="2">
    <source>
        <dbReference type="Proteomes" id="UP000777935"/>
    </source>
</evidence>
<dbReference type="RefSeq" id="WP_174135709.1">
    <property type="nucleotide sequence ID" value="NZ_JABUFE010000002.1"/>
</dbReference>
<dbReference type="PANTHER" id="PTHR36513">
    <property type="entry name" value="ABC TRANSMEMBRANE TYPE-1 DOMAIN-CONTAINING PROTEIN"/>
    <property type="match status" value="1"/>
</dbReference>
<evidence type="ECO:0000313" key="1">
    <source>
        <dbReference type="EMBL" id="NSX54068.1"/>
    </source>
</evidence>
<dbReference type="SUPFAM" id="SSF53474">
    <property type="entry name" value="alpha/beta-Hydrolases"/>
    <property type="match status" value="1"/>
</dbReference>
<accession>A0ABX2IVJ6</accession>
<name>A0ABX2IVJ6_9RHOB</name>
<dbReference type="GO" id="GO:0016787">
    <property type="term" value="F:hydrolase activity"/>
    <property type="evidence" value="ECO:0007669"/>
    <property type="project" value="UniProtKB-KW"/>
</dbReference>
<reference evidence="1 2" key="1">
    <citation type="submission" date="2020-06" db="EMBL/GenBank/DDBJ databases">
        <title>Sulfitobacter algicola sp. nov., isolated from green algae.</title>
        <authorList>
            <person name="Wang C."/>
        </authorList>
    </citation>
    <scope>NUCLEOTIDE SEQUENCE [LARGE SCALE GENOMIC DNA]</scope>
    <source>
        <strain evidence="1 2">1151</strain>
    </source>
</reference>
<proteinExistence type="predicted"/>
<dbReference type="PANTHER" id="PTHR36513:SF1">
    <property type="entry name" value="TRANSMEMBRANE PROTEIN"/>
    <property type="match status" value="1"/>
</dbReference>
<dbReference type="Proteomes" id="UP000777935">
    <property type="component" value="Unassembled WGS sequence"/>
</dbReference>
<gene>
    <name evidence="1" type="ORF">HRQ87_04550</name>
</gene>
<dbReference type="Pfam" id="PF05990">
    <property type="entry name" value="DUF900"/>
    <property type="match status" value="1"/>
</dbReference>
<keyword evidence="1" id="KW-0378">Hydrolase</keyword>
<keyword evidence="2" id="KW-1185">Reference proteome</keyword>
<protein>
    <submittedName>
        <fullName evidence="1">Alpha/beta hydrolase</fullName>
    </submittedName>
</protein>
<dbReference type="InterPro" id="IPR010297">
    <property type="entry name" value="DUF900_hydrolase"/>
</dbReference>
<sequence length="316" mass="35478">MDYIFSVRRVRQNAFDNEPGSTYFLAVPGTADDLLPNQAMGRPGQMPKTWRNAVMDDACPNHSGHGEIVFYVHGFNTTTQNTLARHRLIKNGLRRQGFKGTVVSFDWPAADKALNYLEDRTDAKETARRLVDDGIRVFAQMQTPECGINLHIMAHSMGCYVVREAFDDADDRRSIASTNWSVSQMLFVSADVSAASMAAENPKSASLYRHCMRLTNYANPYDGILSLSDVKRIGAAPRAGRVGLPQNAPQKAVNVDVGAYYDENRVQFQDLEFPAHSWYFYDETFMRDAFCTITGEIDRNAIPTRTGIRNSLILEK</sequence>